<keyword evidence="2" id="KW-1185">Reference proteome</keyword>
<evidence type="ECO:0000313" key="2">
    <source>
        <dbReference type="Proteomes" id="UP000799755"/>
    </source>
</evidence>
<evidence type="ECO:0000313" key="1">
    <source>
        <dbReference type="EMBL" id="KAF2463017.1"/>
    </source>
</evidence>
<accession>A0ACB6Q9H6</accession>
<reference evidence="1" key="1">
    <citation type="journal article" date="2020" name="Stud. Mycol.">
        <title>101 Dothideomycetes genomes: a test case for predicting lifestyles and emergence of pathogens.</title>
        <authorList>
            <person name="Haridas S."/>
            <person name="Albert R."/>
            <person name="Binder M."/>
            <person name="Bloem J."/>
            <person name="Labutti K."/>
            <person name="Salamov A."/>
            <person name="Andreopoulos B."/>
            <person name="Baker S."/>
            <person name="Barry K."/>
            <person name="Bills G."/>
            <person name="Bluhm B."/>
            <person name="Cannon C."/>
            <person name="Castanera R."/>
            <person name="Culley D."/>
            <person name="Daum C."/>
            <person name="Ezra D."/>
            <person name="Gonzalez J."/>
            <person name="Henrissat B."/>
            <person name="Kuo A."/>
            <person name="Liang C."/>
            <person name="Lipzen A."/>
            <person name="Lutzoni F."/>
            <person name="Magnuson J."/>
            <person name="Mondo S."/>
            <person name="Nolan M."/>
            <person name="Ohm R."/>
            <person name="Pangilinan J."/>
            <person name="Park H.-J."/>
            <person name="Ramirez L."/>
            <person name="Alfaro M."/>
            <person name="Sun H."/>
            <person name="Tritt A."/>
            <person name="Yoshinaga Y."/>
            <person name="Zwiers L.-H."/>
            <person name="Turgeon B."/>
            <person name="Goodwin S."/>
            <person name="Spatafora J."/>
            <person name="Crous P."/>
            <person name="Grigoriev I."/>
        </authorList>
    </citation>
    <scope>NUCLEOTIDE SEQUENCE</scope>
    <source>
        <strain evidence="1">ATCC 200398</strain>
    </source>
</reference>
<sequence length="328" mass="35659">MLSSTPATLSRPSIPQTWTSLANITEAPRQEHITVFLTPSTINILRRIVLSDTIISTTSLMYFYSISQNSWKTMAPIPNPMNYINATMSGGNIYVLGRLAYTSEGNWSAIPDVLAYNPKKNEWEIVAQLPATEAIGSAALGGLGALEPVRNRYQDNVDVVSVFENSVEGSKCWTPQRGFPRAEITPAQLREQRPIQRKIPVFILDPCIIGAGWKASEAKIPTARGGVSAGVARKNIYTFSGEGNCEAESGLFNQTEVYDIETNNWQRLAPAKVARHGTSAVGVRGKMYIPGGGVLKGCPIATFDALLPNLMEGERDVLNSGKTSARRA</sequence>
<dbReference type="Proteomes" id="UP000799755">
    <property type="component" value="Unassembled WGS sequence"/>
</dbReference>
<dbReference type="EMBL" id="MU003555">
    <property type="protein sequence ID" value="KAF2463017.1"/>
    <property type="molecule type" value="Genomic_DNA"/>
</dbReference>
<protein>
    <submittedName>
        <fullName evidence="1">Uncharacterized protein</fullName>
    </submittedName>
</protein>
<organism evidence="1 2">
    <name type="scientific">Lindgomyces ingoldianus</name>
    <dbReference type="NCBI Taxonomy" id="673940"/>
    <lineage>
        <taxon>Eukaryota</taxon>
        <taxon>Fungi</taxon>
        <taxon>Dikarya</taxon>
        <taxon>Ascomycota</taxon>
        <taxon>Pezizomycotina</taxon>
        <taxon>Dothideomycetes</taxon>
        <taxon>Pleosporomycetidae</taxon>
        <taxon>Pleosporales</taxon>
        <taxon>Lindgomycetaceae</taxon>
        <taxon>Lindgomyces</taxon>
    </lineage>
</organism>
<gene>
    <name evidence="1" type="ORF">BDR25DRAFT_329952</name>
</gene>
<comment type="caution">
    <text evidence="1">The sequence shown here is derived from an EMBL/GenBank/DDBJ whole genome shotgun (WGS) entry which is preliminary data.</text>
</comment>
<name>A0ACB6Q9H6_9PLEO</name>
<proteinExistence type="predicted"/>